<feature type="signal peptide" evidence="1">
    <location>
        <begin position="1"/>
        <end position="21"/>
    </location>
</feature>
<keyword evidence="1" id="KW-0732">Signal</keyword>
<dbReference type="OrthoDB" id="7063275at2"/>
<evidence type="ECO:0000313" key="3">
    <source>
        <dbReference type="Proteomes" id="UP000315252"/>
    </source>
</evidence>
<protein>
    <recommendedName>
        <fullName evidence="4">Nuclear transport factor 2 family protein</fullName>
    </recommendedName>
</protein>
<keyword evidence="3" id="KW-1185">Reference proteome</keyword>
<comment type="caution">
    <text evidence="2">The sequence shown here is derived from an EMBL/GenBank/DDBJ whole genome shotgun (WGS) entry which is preliminary data.</text>
</comment>
<proteinExistence type="predicted"/>
<dbReference type="AlphaFoldDB" id="A0A545TKH3"/>
<dbReference type="EMBL" id="VHSH01000007">
    <property type="protein sequence ID" value="TQV77730.1"/>
    <property type="molecule type" value="Genomic_DNA"/>
</dbReference>
<evidence type="ECO:0000313" key="2">
    <source>
        <dbReference type="EMBL" id="TQV77730.1"/>
    </source>
</evidence>
<sequence>MKLRTACLLALSLFVATPAAANDAELETLARDYFASVQSEGVGAIASALHPDALAEFRAMILPIFEAEAESGQPNFTNAVFGGPKTIDEIRALDPEAFIGAFMSFLGQQMQNLNVKFDQIDILGSVPEGEVRHVLARVTVGAGEISVTEMEVLSFTPYEDTWRLQLNGELKGIATALRGSIPQ</sequence>
<reference evidence="2 3" key="1">
    <citation type="submission" date="2019-06" db="EMBL/GenBank/DDBJ databases">
        <title>Whole genome sequence for Rhodospirillaceae sp. R148.</title>
        <authorList>
            <person name="Wang G."/>
        </authorList>
    </citation>
    <scope>NUCLEOTIDE SEQUENCE [LARGE SCALE GENOMIC DNA]</scope>
    <source>
        <strain evidence="2 3">R148</strain>
    </source>
</reference>
<evidence type="ECO:0000256" key="1">
    <source>
        <dbReference type="SAM" id="SignalP"/>
    </source>
</evidence>
<accession>A0A545TKH3</accession>
<organism evidence="2 3">
    <name type="scientific">Denitrobaculum tricleocarpae</name>
    <dbReference type="NCBI Taxonomy" id="2591009"/>
    <lineage>
        <taxon>Bacteria</taxon>
        <taxon>Pseudomonadati</taxon>
        <taxon>Pseudomonadota</taxon>
        <taxon>Alphaproteobacteria</taxon>
        <taxon>Rhodospirillales</taxon>
        <taxon>Rhodospirillaceae</taxon>
        <taxon>Denitrobaculum</taxon>
    </lineage>
</organism>
<dbReference type="Proteomes" id="UP000315252">
    <property type="component" value="Unassembled WGS sequence"/>
</dbReference>
<dbReference type="RefSeq" id="WP_142898073.1">
    <property type="nucleotide sequence ID" value="NZ_ML660058.1"/>
</dbReference>
<feature type="chain" id="PRO_5021772558" description="Nuclear transport factor 2 family protein" evidence="1">
    <location>
        <begin position="22"/>
        <end position="183"/>
    </location>
</feature>
<name>A0A545TKH3_9PROT</name>
<gene>
    <name evidence="2" type="ORF">FKG95_19390</name>
</gene>
<evidence type="ECO:0008006" key="4">
    <source>
        <dbReference type="Google" id="ProtNLM"/>
    </source>
</evidence>